<geneLocation type="plasmid" evidence="2">
    <name>do28_1 dna</name>
</geneLocation>
<evidence type="ECO:0000313" key="1">
    <source>
        <dbReference type="EMBL" id="BBO86787.1"/>
    </source>
</evidence>
<dbReference type="KEGG" id="dov:DSCO28_73530"/>
<proteinExistence type="predicted"/>
<protein>
    <submittedName>
        <fullName evidence="1">Uncharacterized protein</fullName>
    </submittedName>
</protein>
<accession>A0A5K8A2R7</accession>
<dbReference type="Proteomes" id="UP000425960">
    <property type="component" value="Plasmid Do28_1"/>
</dbReference>
<sequence length="77" mass="9032">MYGEAIEMDSPFRELKMSSRSMYFRKKTGLVIIQDEIANFFSFSVKRPQRFHEVGILQKADVHDQVCLRGQTVFITE</sequence>
<gene>
    <name evidence="1" type="ORF">DSCO28_73530</name>
</gene>
<organism evidence="1 2">
    <name type="scientific">Desulfosarcina ovata subsp. sediminis</name>
    <dbReference type="NCBI Taxonomy" id="885957"/>
    <lineage>
        <taxon>Bacteria</taxon>
        <taxon>Pseudomonadati</taxon>
        <taxon>Thermodesulfobacteriota</taxon>
        <taxon>Desulfobacteria</taxon>
        <taxon>Desulfobacterales</taxon>
        <taxon>Desulfosarcinaceae</taxon>
        <taxon>Desulfosarcina</taxon>
    </lineage>
</organism>
<reference evidence="1 2" key="1">
    <citation type="submission" date="2019-11" db="EMBL/GenBank/DDBJ databases">
        <title>Comparative genomics of hydrocarbon-degrading Desulfosarcina strains.</title>
        <authorList>
            <person name="Watanabe M."/>
            <person name="Kojima H."/>
            <person name="Fukui M."/>
        </authorList>
    </citation>
    <scope>NUCLEOTIDE SEQUENCE [LARGE SCALE GENOMIC DNA]</scope>
    <source>
        <strain evidence="1 2">28bB2T</strain>
        <plasmid evidence="2">do28_1 dna</plasmid>
    </source>
</reference>
<name>A0A5K8A2R7_9BACT</name>
<dbReference type="AlphaFoldDB" id="A0A5K8A2R7"/>
<dbReference type="EMBL" id="AP021877">
    <property type="protein sequence ID" value="BBO86787.1"/>
    <property type="molecule type" value="Genomic_DNA"/>
</dbReference>
<evidence type="ECO:0000313" key="2">
    <source>
        <dbReference type="Proteomes" id="UP000425960"/>
    </source>
</evidence>
<keyword evidence="1" id="KW-0614">Plasmid</keyword>